<organism evidence="1 2">
    <name type="scientific">Lachancea meyersii CBS 8951</name>
    <dbReference type="NCBI Taxonomy" id="1266667"/>
    <lineage>
        <taxon>Eukaryota</taxon>
        <taxon>Fungi</taxon>
        <taxon>Dikarya</taxon>
        <taxon>Ascomycota</taxon>
        <taxon>Saccharomycotina</taxon>
        <taxon>Saccharomycetes</taxon>
        <taxon>Saccharomycetales</taxon>
        <taxon>Saccharomycetaceae</taxon>
        <taxon>Lachancea</taxon>
    </lineage>
</organism>
<reference evidence="2" key="1">
    <citation type="submission" date="2016-03" db="EMBL/GenBank/DDBJ databases">
        <authorList>
            <person name="Devillers Hugo."/>
        </authorList>
    </citation>
    <scope>NUCLEOTIDE SEQUENCE [LARGE SCALE GENOMIC DNA]</scope>
</reference>
<dbReference type="PANTHER" id="PTHR28523:SF1">
    <property type="entry name" value="CYTOCHROME C OXIDASE ASSEMBLY FACTOR 1"/>
    <property type="match status" value="1"/>
</dbReference>
<protein>
    <submittedName>
        <fullName evidence="1">LAME_0D00386g1_1</fullName>
    </submittedName>
</protein>
<dbReference type="GO" id="GO:0005743">
    <property type="term" value="C:mitochondrial inner membrane"/>
    <property type="evidence" value="ECO:0007669"/>
    <property type="project" value="TreeGrafter"/>
</dbReference>
<dbReference type="InterPro" id="IPR014807">
    <property type="entry name" value="Coa1"/>
</dbReference>
<gene>
    <name evidence="1" type="ORF">LAME_0D00386G</name>
</gene>
<evidence type="ECO:0000313" key="2">
    <source>
        <dbReference type="Proteomes" id="UP000191144"/>
    </source>
</evidence>
<evidence type="ECO:0000313" key="1">
    <source>
        <dbReference type="EMBL" id="SCU85173.1"/>
    </source>
</evidence>
<dbReference type="InterPro" id="IPR042432">
    <property type="entry name" value="Coa1_fungi"/>
</dbReference>
<dbReference type="OrthoDB" id="2100652at2759"/>
<dbReference type="AlphaFoldDB" id="A0A1G4J5S1"/>
<dbReference type="Pfam" id="PF08695">
    <property type="entry name" value="Coa1"/>
    <property type="match status" value="1"/>
</dbReference>
<keyword evidence="2" id="KW-1185">Reference proteome</keyword>
<dbReference type="PANTHER" id="PTHR28523">
    <property type="entry name" value="CYTOCHROME C OXIDASE ASSEMBLY FACTOR 1"/>
    <property type="match status" value="1"/>
</dbReference>
<name>A0A1G4J5S1_9SACH</name>
<dbReference type="GO" id="GO:0033617">
    <property type="term" value="P:mitochondrial respiratory chain complex IV assembly"/>
    <property type="evidence" value="ECO:0007669"/>
    <property type="project" value="InterPro"/>
</dbReference>
<sequence length="189" mass="21207">MLRSIAASGKKTLGHSRLSMAMYRNLSAEAFKATGAATPITLKNKSRPMRIERDLPDPTKDRLKNRAQLGLFVVAIGVSLACIFNYEKTQSPIVSNSLYHMRRSQKIRDLLGDSIDFDGLVPWVYGDLNQVAGRVNISFYIRGSNDVQGIVKLVADRENKHQEFLIHDWSVTVNGKKIDLLTEEGTKFL</sequence>
<accession>A0A1G4J5S1</accession>
<dbReference type="Proteomes" id="UP000191144">
    <property type="component" value="Chromosome D"/>
</dbReference>
<dbReference type="EMBL" id="LT598482">
    <property type="protein sequence ID" value="SCU85173.1"/>
    <property type="molecule type" value="Genomic_DNA"/>
</dbReference>
<proteinExistence type="predicted"/>